<protein>
    <recommendedName>
        <fullName evidence="1">Endonuclease/exonuclease/phosphatase domain-containing protein</fullName>
    </recommendedName>
</protein>
<dbReference type="Pfam" id="PF14529">
    <property type="entry name" value="Exo_endo_phos_2"/>
    <property type="match status" value="1"/>
</dbReference>
<evidence type="ECO:0000313" key="2">
    <source>
        <dbReference type="EMBL" id="CAD7424541.1"/>
    </source>
</evidence>
<dbReference type="GO" id="GO:0003824">
    <property type="term" value="F:catalytic activity"/>
    <property type="evidence" value="ECO:0007669"/>
    <property type="project" value="InterPro"/>
</dbReference>
<dbReference type="InterPro" id="IPR036691">
    <property type="entry name" value="Endo/exonu/phosph_ase_sf"/>
</dbReference>
<dbReference type="Gene3D" id="3.60.10.10">
    <property type="entry name" value="Endonuclease/exonuclease/phosphatase"/>
    <property type="match status" value="1"/>
</dbReference>
<evidence type="ECO:0000259" key="1">
    <source>
        <dbReference type="Pfam" id="PF14529"/>
    </source>
</evidence>
<dbReference type="InterPro" id="IPR005135">
    <property type="entry name" value="Endo/exonuclease/phosphatase"/>
</dbReference>
<accession>A0A7R9E1G8</accession>
<name>A0A7R9E1G8_9NEOP</name>
<dbReference type="EMBL" id="OB792802">
    <property type="protein sequence ID" value="CAD7424541.1"/>
    <property type="molecule type" value="Genomic_DNA"/>
</dbReference>
<dbReference type="SUPFAM" id="SSF56219">
    <property type="entry name" value="DNase I-like"/>
    <property type="match status" value="1"/>
</dbReference>
<organism evidence="2">
    <name type="scientific">Timema monikensis</name>
    <dbReference type="NCBI Taxonomy" id="170555"/>
    <lineage>
        <taxon>Eukaryota</taxon>
        <taxon>Metazoa</taxon>
        <taxon>Ecdysozoa</taxon>
        <taxon>Arthropoda</taxon>
        <taxon>Hexapoda</taxon>
        <taxon>Insecta</taxon>
        <taxon>Pterygota</taxon>
        <taxon>Neoptera</taxon>
        <taxon>Polyneoptera</taxon>
        <taxon>Phasmatodea</taxon>
        <taxon>Timematodea</taxon>
        <taxon>Timematoidea</taxon>
        <taxon>Timematidae</taxon>
        <taxon>Timema</taxon>
    </lineage>
</organism>
<sequence length="263" mass="30258">MTSTGPERLISIYFPPFHWFDRATRADMEVVLRGTTLVLIGGDFNANHPSWSAIIMCALGGLLHDVIDLHGLVASAPPTPTHFPLNTIRFWEVLDFIVFRGIKPWLVLTFLADLDSDHNPVLVNLGRAVSLIDPPEKPDLKRTDWDRFTNVLREMLGPTSTIRTAADIDRDAELITSAIKGSLEASKLRYRRKRASQAYLPDSILRHVREKNWLRKAWQISRDPVDKVNWNRKVHVVREMLREYQNSVWEDKIESLCVQERSL</sequence>
<proteinExistence type="predicted"/>
<gene>
    <name evidence="2" type="ORF">TMSB3V08_LOCUS1480</name>
</gene>
<dbReference type="AlphaFoldDB" id="A0A7R9E1G8"/>
<reference evidence="2" key="1">
    <citation type="submission" date="2020-11" db="EMBL/GenBank/DDBJ databases">
        <authorList>
            <person name="Tran Van P."/>
        </authorList>
    </citation>
    <scope>NUCLEOTIDE SEQUENCE</scope>
</reference>
<feature type="domain" description="Endonuclease/exonuclease/phosphatase" evidence="1">
    <location>
        <begin position="9"/>
        <end position="121"/>
    </location>
</feature>